<dbReference type="GO" id="GO:0004735">
    <property type="term" value="F:pyrroline-5-carboxylate reductase activity"/>
    <property type="evidence" value="ECO:0007669"/>
    <property type="project" value="InterPro"/>
</dbReference>
<dbReference type="Pfam" id="PF03807">
    <property type="entry name" value="F420_oxidored"/>
    <property type="match status" value="1"/>
</dbReference>
<dbReference type="InterPro" id="IPR000304">
    <property type="entry name" value="Pyrroline-COOH_reductase"/>
</dbReference>
<accession>A0A382JRW0</accession>
<organism evidence="4">
    <name type="scientific">marine metagenome</name>
    <dbReference type="NCBI Taxonomy" id="408172"/>
    <lineage>
        <taxon>unclassified sequences</taxon>
        <taxon>metagenomes</taxon>
        <taxon>ecological metagenomes</taxon>
    </lineage>
</organism>
<dbReference type="PIRSF" id="PIRSF000193">
    <property type="entry name" value="Pyrrol-5-carb_rd"/>
    <property type="match status" value="1"/>
</dbReference>
<dbReference type="PANTHER" id="PTHR11645">
    <property type="entry name" value="PYRROLINE-5-CARBOXYLATE REDUCTASE"/>
    <property type="match status" value="1"/>
</dbReference>
<evidence type="ECO:0000256" key="1">
    <source>
        <dbReference type="ARBA" id="ARBA00005525"/>
    </source>
</evidence>
<gene>
    <name evidence="4" type="ORF">METZ01_LOCUS266807</name>
</gene>
<feature type="domain" description="Pyrroline-5-carboxylate reductase dimerisation" evidence="3">
    <location>
        <begin position="161"/>
        <end position="253"/>
    </location>
</feature>
<sequence length="256" mass="28862">MRLGFIGTGKIASSVITGICTSKISFQKILVSPRNRNIAQKLKKRFRKVNIAKTNQEIVDKCNWVFLSVTPKVGKKILPKLKFRSNQKVISFIATINLAQLKKIIGKKIKIVRAIPLPPISLKKGPVPICPPDKKVKSFFDKIGTTVEVKNETLSKNFWATSAMMAPFYEILKVLSDWLTKRGIKRNEAQKYITSLFVALSVDSFNNSVKHLKHLVKDSQTPGGLNEQAVKQLRKAGFYRSLEKSLNSILKRLNKV</sequence>
<dbReference type="InterPro" id="IPR036291">
    <property type="entry name" value="NAD(P)-bd_dom_sf"/>
</dbReference>
<evidence type="ECO:0000259" key="2">
    <source>
        <dbReference type="Pfam" id="PF03807"/>
    </source>
</evidence>
<protein>
    <recommendedName>
        <fullName evidence="5">Pyrroline-5-carboxylate reductase catalytic N-terminal domain-containing protein</fullName>
    </recommendedName>
</protein>
<comment type="similarity">
    <text evidence="1">Belongs to the pyrroline-5-carboxylate reductase family.</text>
</comment>
<evidence type="ECO:0000259" key="3">
    <source>
        <dbReference type="Pfam" id="PF14748"/>
    </source>
</evidence>
<dbReference type="Gene3D" id="3.40.50.720">
    <property type="entry name" value="NAD(P)-binding Rossmann-like Domain"/>
    <property type="match status" value="1"/>
</dbReference>
<dbReference type="Pfam" id="PF14748">
    <property type="entry name" value="P5CR_dimer"/>
    <property type="match status" value="1"/>
</dbReference>
<evidence type="ECO:0000313" key="4">
    <source>
        <dbReference type="EMBL" id="SVC13953.1"/>
    </source>
</evidence>
<dbReference type="PANTHER" id="PTHR11645:SF13">
    <property type="entry name" value="PYRROLINE-5-CARBOXYLATE REDUCTASE CATALYTIC N-TERMINAL DOMAIN-CONTAINING PROTEIN"/>
    <property type="match status" value="1"/>
</dbReference>
<dbReference type="EMBL" id="UINC01075606">
    <property type="protein sequence ID" value="SVC13953.1"/>
    <property type="molecule type" value="Genomic_DNA"/>
</dbReference>
<dbReference type="SUPFAM" id="SSF48179">
    <property type="entry name" value="6-phosphogluconate dehydrogenase C-terminal domain-like"/>
    <property type="match status" value="1"/>
</dbReference>
<proteinExistence type="inferred from homology"/>
<dbReference type="InterPro" id="IPR029036">
    <property type="entry name" value="P5CR_dimer"/>
</dbReference>
<feature type="domain" description="Pyrroline-5-carboxylate reductase catalytic N-terminal" evidence="2">
    <location>
        <begin position="2"/>
        <end position="93"/>
    </location>
</feature>
<evidence type="ECO:0008006" key="5">
    <source>
        <dbReference type="Google" id="ProtNLM"/>
    </source>
</evidence>
<dbReference type="NCBIfam" id="NF005063">
    <property type="entry name" value="PRK06476.1"/>
    <property type="match status" value="1"/>
</dbReference>
<reference evidence="4" key="1">
    <citation type="submission" date="2018-05" db="EMBL/GenBank/DDBJ databases">
        <authorList>
            <person name="Lanie J.A."/>
            <person name="Ng W.-L."/>
            <person name="Kazmierczak K.M."/>
            <person name="Andrzejewski T.M."/>
            <person name="Davidsen T.M."/>
            <person name="Wayne K.J."/>
            <person name="Tettelin H."/>
            <person name="Glass J.I."/>
            <person name="Rusch D."/>
            <person name="Podicherti R."/>
            <person name="Tsui H.-C.T."/>
            <person name="Winkler M.E."/>
        </authorList>
    </citation>
    <scope>NUCLEOTIDE SEQUENCE</scope>
</reference>
<dbReference type="GO" id="GO:0055129">
    <property type="term" value="P:L-proline biosynthetic process"/>
    <property type="evidence" value="ECO:0007669"/>
    <property type="project" value="TreeGrafter"/>
</dbReference>
<dbReference type="AlphaFoldDB" id="A0A382JRW0"/>
<dbReference type="Gene3D" id="1.10.3730.10">
    <property type="entry name" value="ProC C-terminal domain-like"/>
    <property type="match status" value="1"/>
</dbReference>
<dbReference type="SUPFAM" id="SSF51735">
    <property type="entry name" value="NAD(P)-binding Rossmann-fold domains"/>
    <property type="match status" value="1"/>
</dbReference>
<dbReference type="InterPro" id="IPR008927">
    <property type="entry name" value="6-PGluconate_DH-like_C_sf"/>
</dbReference>
<name>A0A382JRW0_9ZZZZ</name>
<dbReference type="InterPro" id="IPR028939">
    <property type="entry name" value="P5C_Rdtase_cat_N"/>
</dbReference>